<dbReference type="Proteomes" id="UP000602759">
    <property type="component" value="Unassembled WGS sequence"/>
</dbReference>
<organism evidence="1 2">
    <name type="scientific">Sphingobacterium micropteri</name>
    <dbReference type="NCBI Taxonomy" id="2763501"/>
    <lineage>
        <taxon>Bacteria</taxon>
        <taxon>Pseudomonadati</taxon>
        <taxon>Bacteroidota</taxon>
        <taxon>Sphingobacteriia</taxon>
        <taxon>Sphingobacteriales</taxon>
        <taxon>Sphingobacteriaceae</taxon>
        <taxon>Sphingobacterium</taxon>
    </lineage>
</organism>
<gene>
    <name evidence="1" type="ORF">H8B06_20280</name>
</gene>
<name>A0ABR7YV00_9SPHI</name>
<comment type="caution">
    <text evidence="1">The sequence shown here is derived from an EMBL/GenBank/DDBJ whole genome shotgun (WGS) entry which is preliminary data.</text>
</comment>
<proteinExistence type="predicted"/>
<reference evidence="1 2" key="1">
    <citation type="submission" date="2020-08" db="EMBL/GenBank/DDBJ databases">
        <title>Sphingobacterium sp. DN00404 isolated from aquaculture water.</title>
        <authorList>
            <person name="Zhang M."/>
        </authorList>
    </citation>
    <scope>NUCLEOTIDE SEQUENCE [LARGE SCALE GENOMIC DNA]</scope>
    <source>
        <strain evidence="1 2">DN00404</strain>
    </source>
</reference>
<evidence type="ECO:0000313" key="1">
    <source>
        <dbReference type="EMBL" id="MBD1435168.1"/>
    </source>
</evidence>
<sequence length="65" mass="7329">MQLCYLSYQKFLAQPGRKCDVGARMCSIGGRKCHVVVRRHRFVALPDEISGYLVYIGVRDDHSGA</sequence>
<dbReference type="RefSeq" id="WP_190996008.1">
    <property type="nucleotide sequence ID" value="NZ_JACOIK010000020.1"/>
</dbReference>
<dbReference type="EMBL" id="JACOIK010000020">
    <property type="protein sequence ID" value="MBD1435168.1"/>
    <property type="molecule type" value="Genomic_DNA"/>
</dbReference>
<accession>A0ABR7YV00</accession>
<keyword evidence="2" id="KW-1185">Reference proteome</keyword>
<evidence type="ECO:0000313" key="2">
    <source>
        <dbReference type="Proteomes" id="UP000602759"/>
    </source>
</evidence>
<protein>
    <submittedName>
        <fullName evidence="1">Uncharacterized protein</fullName>
    </submittedName>
</protein>